<dbReference type="EMBL" id="JBHTOD010000003">
    <property type="protein sequence ID" value="MFD1455007.1"/>
    <property type="molecule type" value="Genomic_DNA"/>
</dbReference>
<evidence type="ECO:0000313" key="2">
    <source>
        <dbReference type="Proteomes" id="UP001597189"/>
    </source>
</evidence>
<dbReference type="RefSeq" id="WP_203644023.1">
    <property type="nucleotide sequence ID" value="NZ_BOLN01000003.1"/>
</dbReference>
<evidence type="ECO:0000313" key="1">
    <source>
        <dbReference type="EMBL" id="MFD1455007.1"/>
    </source>
</evidence>
<evidence type="ECO:0008006" key="3">
    <source>
        <dbReference type="Google" id="ProtNLM"/>
    </source>
</evidence>
<proteinExistence type="predicted"/>
<organism evidence="1 2">
    <name type="scientific">Levilactobacillus lanxiensis</name>
    <dbReference type="NCBI Taxonomy" id="2799568"/>
    <lineage>
        <taxon>Bacteria</taxon>
        <taxon>Bacillati</taxon>
        <taxon>Bacillota</taxon>
        <taxon>Bacilli</taxon>
        <taxon>Lactobacillales</taxon>
        <taxon>Lactobacillaceae</taxon>
        <taxon>Levilactobacillus</taxon>
    </lineage>
</organism>
<keyword evidence="2" id="KW-1185">Reference proteome</keyword>
<dbReference type="Proteomes" id="UP001597189">
    <property type="component" value="Unassembled WGS sequence"/>
</dbReference>
<name>A0ABW4D4P3_9LACO</name>
<comment type="caution">
    <text evidence="1">The sequence shown here is derived from an EMBL/GenBank/DDBJ whole genome shotgun (WGS) entry which is preliminary data.</text>
</comment>
<protein>
    <recommendedName>
        <fullName evidence="3">Antitoxin</fullName>
    </recommendedName>
</protein>
<reference evidence="2" key="1">
    <citation type="journal article" date="2019" name="Int. J. Syst. Evol. Microbiol.">
        <title>The Global Catalogue of Microorganisms (GCM) 10K type strain sequencing project: providing services to taxonomists for standard genome sequencing and annotation.</title>
        <authorList>
            <consortium name="The Broad Institute Genomics Platform"/>
            <consortium name="The Broad Institute Genome Sequencing Center for Infectious Disease"/>
            <person name="Wu L."/>
            <person name="Ma J."/>
        </authorList>
    </citation>
    <scope>NUCLEOTIDE SEQUENCE [LARGE SCALE GENOMIC DNA]</scope>
    <source>
        <strain evidence="2">CCM 8979</strain>
    </source>
</reference>
<accession>A0ABW4D4P3</accession>
<sequence>MEKVYSPIDAQQNLLELLRQVHAGKAVKIASPQQTDDGAILMSEAQWAAIQAQLTQVTQTHETQHRQDLYKAWRWL</sequence>
<gene>
    <name evidence="1" type="ORF">ACFQ44_04800</name>
</gene>
<dbReference type="Gene3D" id="3.40.1620.10">
    <property type="entry name" value="YefM-like domain"/>
    <property type="match status" value="1"/>
</dbReference>